<dbReference type="OrthoDB" id="6114198at2759"/>
<proteinExistence type="predicted"/>
<keyword evidence="2" id="KW-0472">Membrane</keyword>
<keyword evidence="2" id="KW-1133">Transmembrane helix</keyword>
<feature type="compositionally biased region" description="Low complexity" evidence="1">
    <location>
        <begin position="20"/>
        <end position="32"/>
    </location>
</feature>
<reference evidence="3" key="1">
    <citation type="submission" date="2022-11" db="UniProtKB">
        <authorList>
            <consortium name="EnsemblMetazoa"/>
        </authorList>
    </citation>
    <scope>IDENTIFICATION</scope>
</reference>
<dbReference type="AlphaFoldDB" id="A0A913Z1P8"/>
<dbReference type="EnsemblMetazoa" id="XM_038189866.1">
    <property type="protein sequence ID" value="XP_038045794.1"/>
    <property type="gene ID" value="LOC119720243"/>
</dbReference>
<keyword evidence="4" id="KW-1185">Reference proteome</keyword>
<dbReference type="Gene3D" id="1.20.5.320">
    <property type="entry name" value="6-Phosphogluconate Dehydrogenase, domain 3"/>
    <property type="match status" value="1"/>
</dbReference>
<dbReference type="RefSeq" id="XP_038045794.1">
    <property type="nucleotide sequence ID" value="XM_038189866.1"/>
</dbReference>
<accession>A0A913Z1P8</accession>
<dbReference type="OMA" id="ANISMIK"/>
<protein>
    <submittedName>
        <fullName evidence="3">Uncharacterized protein</fullName>
    </submittedName>
</protein>
<feature type="transmembrane region" description="Helical" evidence="2">
    <location>
        <begin position="225"/>
        <end position="246"/>
    </location>
</feature>
<name>A0A913Z1P8_PATMI</name>
<feature type="region of interest" description="Disordered" evidence="1">
    <location>
        <begin position="191"/>
        <end position="215"/>
    </location>
</feature>
<evidence type="ECO:0000313" key="3">
    <source>
        <dbReference type="EnsemblMetazoa" id="XP_038045794.1"/>
    </source>
</evidence>
<evidence type="ECO:0000256" key="1">
    <source>
        <dbReference type="SAM" id="MobiDB-lite"/>
    </source>
</evidence>
<feature type="region of interest" description="Disordered" evidence="1">
    <location>
        <begin position="253"/>
        <end position="279"/>
    </location>
</feature>
<feature type="region of interest" description="Disordered" evidence="1">
    <location>
        <begin position="150"/>
        <end position="177"/>
    </location>
</feature>
<dbReference type="GeneID" id="119720243"/>
<feature type="region of interest" description="Disordered" evidence="1">
    <location>
        <begin position="443"/>
        <end position="471"/>
    </location>
</feature>
<keyword evidence="2" id="KW-0812">Transmembrane</keyword>
<evidence type="ECO:0000256" key="2">
    <source>
        <dbReference type="SAM" id="Phobius"/>
    </source>
</evidence>
<feature type="region of interest" description="Disordered" evidence="1">
    <location>
        <begin position="1"/>
        <end position="36"/>
    </location>
</feature>
<organism evidence="3 4">
    <name type="scientific">Patiria miniata</name>
    <name type="common">Bat star</name>
    <name type="synonym">Asterina miniata</name>
    <dbReference type="NCBI Taxonomy" id="46514"/>
    <lineage>
        <taxon>Eukaryota</taxon>
        <taxon>Metazoa</taxon>
        <taxon>Echinodermata</taxon>
        <taxon>Eleutherozoa</taxon>
        <taxon>Asterozoa</taxon>
        <taxon>Asteroidea</taxon>
        <taxon>Valvatacea</taxon>
        <taxon>Valvatida</taxon>
        <taxon>Asterinidae</taxon>
        <taxon>Patiria</taxon>
    </lineage>
</organism>
<dbReference type="Proteomes" id="UP000887568">
    <property type="component" value="Unplaced"/>
</dbReference>
<sequence length="556" mass="60428">MSYPCILQAQPPHKPHYITQQQHSQQQQQQQQPIPGKQEAIEMRPTAGFILLPQDPPMQPSRVNHQMETAMSNGMAMRPAPDYNNPPTYALEDSNRRSQLPYSHHNHNYEELPFPPQPTESSTDDVVLMEGKESFQRQGSHTEVDQYFNPPPLPVHSISSTPLTITEPAEKKPRKKVNPIYDRYEGPMEKITTSKEGYQRSGPKAPSSSKGQGRSFPVRCLRHPITTVFIFVLVAVVIIAVVLIMLGKIETPASNGSSDTQVRPKVTDPPATTPGSDGSVPDELLRMIQQQQSLILDLQARIGTLETMLGGGSEVNASLSTKVALNTIKIDGLESRVITLDGPTGTVALLQATQSNTINSLEATKGRTTSLENSTRQLDIQMRSLTALVAGQGMRITTNENTNTGQSTAISTAEQEISNLRQKFDLDLSQVNRTIYGELDTISKMQGPRGLNGTDGAPGQQGPPGQPGAGDLSMCDHQEFSTSTDTSVGATFSRLVTTPSDKIITGVACATTGGTLANLMVDTTGSAITYRCRCSGDDGSAQRVCYIHYWQCPKTS</sequence>
<evidence type="ECO:0000313" key="4">
    <source>
        <dbReference type="Proteomes" id="UP000887568"/>
    </source>
</evidence>